<proteinExistence type="predicted"/>
<evidence type="ECO:0000313" key="2">
    <source>
        <dbReference type="Proteomes" id="UP000183180"/>
    </source>
</evidence>
<sequence length="99" mass="11385">MTDEEKAMLDLAGRRWNYAGNLEQKVRDEFGISLTRFWQIVNRLLDTQEALSYSPQKIHTVQTFDCSPLLRRVVVKRAAAARAMARFMGSLRTFTTCGE</sequence>
<dbReference type="AlphaFoldDB" id="A0A1H2DLU5"/>
<protein>
    <recommendedName>
        <fullName evidence="3">Helix-turn-helix DNA binding domain protein</fullName>
    </recommendedName>
</protein>
<dbReference type="Proteomes" id="UP000183180">
    <property type="component" value="Unassembled WGS sequence"/>
</dbReference>
<dbReference type="STRING" id="158898.SAMN04488548_10519"/>
<evidence type="ECO:0008006" key="3">
    <source>
        <dbReference type="Google" id="ProtNLM"/>
    </source>
</evidence>
<reference evidence="1 2" key="1">
    <citation type="submission" date="2016-10" db="EMBL/GenBank/DDBJ databases">
        <authorList>
            <person name="de Groot N.N."/>
        </authorList>
    </citation>
    <scope>NUCLEOTIDE SEQUENCE [LARGE SCALE GENOMIC DNA]</scope>
    <source>
        <strain evidence="1 2">DSM 44215</strain>
    </source>
</reference>
<evidence type="ECO:0000313" key="1">
    <source>
        <dbReference type="EMBL" id="SDT83897.1"/>
    </source>
</evidence>
<organism evidence="1 2">
    <name type="scientific">Gordonia westfalica</name>
    <dbReference type="NCBI Taxonomy" id="158898"/>
    <lineage>
        <taxon>Bacteria</taxon>
        <taxon>Bacillati</taxon>
        <taxon>Actinomycetota</taxon>
        <taxon>Actinomycetes</taxon>
        <taxon>Mycobacteriales</taxon>
        <taxon>Gordoniaceae</taxon>
        <taxon>Gordonia</taxon>
    </lineage>
</organism>
<gene>
    <name evidence="1" type="ORF">SAMN04488548_10519</name>
</gene>
<name>A0A1H2DLU5_9ACTN</name>
<dbReference type="OrthoDB" id="3268863at2"/>
<dbReference type="InterPro" id="IPR021678">
    <property type="entry name" value="DUF3263"/>
</dbReference>
<dbReference type="Pfam" id="PF11662">
    <property type="entry name" value="DUF3263"/>
    <property type="match status" value="1"/>
</dbReference>
<accession>A0A1H2DLU5</accession>
<dbReference type="EMBL" id="FNLM01000005">
    <property type="protein sequence ID" value="SDT83897.1"/>
    <property type="molecule type" value="Genomic_DNA"/>
</dbReference>